<feature type="transmembrane region" description="Helical" evidence="2">
    <location>
        <begin position="186"/>
        <end position="209"/>
    </location>
</feature>
<name>A0A6J4M798_9BACT</name>
<dbReference type="AlphaFoldDB" id="A0A6J4M798"/>
<feature type="region of interest" description="Disordered" evidence="1">
    <location>
        <begin position="1"/>
        <end position="21"/>
    </location>
</feature>
<accession>A0A6J4M798</accession>
<proteinExistence type="predicted"/>
<dbReference type="EMBL" id="CADCTU010000762">
    <property type="protein sequence ID" value="CAA9351305.1"/>
    <property type="molecule type" value="Genomic_DNA"/>
</dbReference>
<keyword evidence="2" id="KW-0472">Membrane</keyword>
<feature type="compositionally biased region" description="Basic and acidic residues" evidence="1">
    <location>
        <begin position="10"/>
        <end position="20"/>
    </location>
</feature>
<feature type="transmembrane region" description="Helical" evidence="2">
    <location>
        <begin position="215"/>
        <end position="241"/>
    </location>
</feature>
<protein>
    <submittedName>
        <fullName evidence="3">Uncharacterized protein</fullName>
    </submittedName>
</protein>
<evidence type="ECO:0000256" key="2">
    <source>
        <dbReference type="SAM" id="Phobius"/>
    </source>
</evidence>
<keyword evidence="2" id="KW-0812">Transmembrane</keyword>
<feature type="transmembrane region" description="Helical" evidence="2">
    <location>
        <begin position="116"/>
        <end position="134"/>
    </location>
</feature>
<organism evidence="3">
    <name type="scientific">uncultured Gemmatimonadaceae bacterium</name>
    <dbReference type="NCBI Taxonomy" id="246130"/>
    <lineage>
        <taxon>Bacteria</taxon>
        <taxon>Pseudomonadati</taxon>
        <taxon>Gemmatimonadota</taxon>
        <taxon>Gemmatimonadia</taxon>
        <taxon>Gemmatimonadales</taxon>
        <taxon>Gemmatimonadaceae</taxon>
        <taxon>environmental samples</taxon>
    </lineage>
</organism>
<feature type="transmembrane region" description="Helical" evidence="2">
    <location>
        <begin position="82"/>
        <end position="104"/>
    </location>
</feature>
<feature type="transmembrane region" description="Helical" evidence="2">
    <location>
        <begin position="154"/>
        <end position="174"/>
    </location>
</feature>
<evidence type="ECO:0000313" key="3">
    <source>
        <dbReference type="EMBL" id="CAA9351305.1"/>
    </source>
</evidence>
<sequence>MNPALPPSPHDARHHDRRPAPADGPAVALDLRRAVRWLAVAIVGLLAMAVLGRVLHFTGLATRSYTVQQVMRVFEVDAEQSVPTWFSCLLLLAAAALLLLVGQLRRAARAPMARHWTALGAIFVLLSIDEAVGLHNTEFVSEETARGISDYFAIPWVFQGIAVVAAVGLAYLRFLVALPRATRRGFVLAGIIYVGGALVMEMVGASYIVRYTDAHPAVAAVVLVEEAMEMLGALVLVATLVRHLEAEYPRLGAHLVRRPSSGERGEAR</sequence>
<gene>
    <name evidence="3" type="ORF">AVDCRST_MAG11-3541</name>
</gene>
<keyword evidence="2" id="KW-1133">Transmembrane helix</keyword>
<feature type="transmembrane region" description="Helical" evidence="2">
    <location>
        <begin position="37"/>
        <end position="62"/>
    </location>
</feature>
<reference evidence="3" key="1">
    <citation type="submission" date="2020-02" db="EMBL/GenBank/DDBJ databases">
        <authorList>
            <person name="Meier V. D."/>
        </authorList>
    </citation>
    <scope>NUCLEOTIDE SEQUENCE</scope>
    <source>
        <strain evidence="3">AVDCRST_MAG11</strain>
    </source>
</reference>
<evidence type="ECO:0000256" key="1">
    <source>
        <dbReference type="SAM" id="MobiDB-lite"/>
    </source>
</evidence>